<feature type="transmembrane region" description="Helical" evidence="1">
    <location>
        <begin position="321"/>
        <end position="339"/>
    </location>
</feature>
<dbReference type="GO" id="GO:0016757">
    <property type="term" value="F:glycosyltransferase activity"/>
    <property type="evidence" value="ECO:0007669"/>
    <property type="project" value="UniProtKB-KW"/>
</dbReference>
<keyword evidence="4" id="KW-1185">Reference proteome</keyword>
<protein>
    <submittedName>
        <fullName evidence="3">Glycosyltransferase</fullName>
        <ecNumber evidence="3">2.4.-.-</ecNumber>
    </submittedName>
</protein>
<proteinExistence type="predicted"/>
<keyword evidence="1" id="KW-0812">Transmembrane</keyword>
<evidence type="ECO:0000259" key="2">
    <source>
        <dbReference type="Pfam" id="PF00535"/>
    </source>
</evidence>
<dbReference type="Proteomes" id="UP001596439">
    <property type="component" value="Unassembled WGS sequence"/>
</dbReference>
<dbReference type="Gene3D" id="3.90.550.10">
    <property type="entry name" value="Spore Coat Polysaccharide Biosynthesis Protein SpsA, Chain A"/>
    <property type="match status" value="1"/>
</dbReference>
<feature type="domain" description="Glycosyltransferase 2-like" evidence="2">
    <location>
        <begin position="35"/>
        <end position="164"/>
    </location>
</feature>
<dbReference type="Pfam" id="PF00535">
    <property type="entry name" value="Glycos_transf_2"/>
    <property type="match status" value="1"/>
</dbReference>
<sequence>MILWIVTLSMLLFTLINLAFLRPLATPGKTPATAVCIPMRNESRHVDRLISNLQMAIPENTHVYIYEDRSEDDTYERLNRAIGDDVRFTVIQGVPLPNDWAGKVHACHQLASRTTEPYLLFLDADVTIDSSFIARMHATLRREQAVFLSGFPQFPTTTFLGKLLIPMQHVLIAQHLPLFWRKVKHPAFAAANGMNVLVERNSYEEVGGHATIRSSLIDDIDLCRTFKRHRKVTSLVQVAPFISCDMYETNEEVWSGFSKNVFKGMNESVGLALYFLTYYGIQLTAMFAWLVSPSWQTISAALFVLLARLAVDMRSHGSGTWLHPLSLIAYLTLLGNAVIRKWRRLPITWKGRHYS</sequence>
<dbReference type="SUPFAM" id="SSF53448">
    <property type="entry name" value="Nucleotide-diphospho-sugar transferases"/>
    <property type="match status" value="1"/>
</dbReference>
<evidence type="ECO:0000313" key="3">
    <source>
        <dbReference type="EMBL" id="MFC7390520.1"/>
    </source>
</evidence>
<reference evidence="4" key="1">
    <citation type="journal article" date="2019" name="Int. J. Syst. Evol. Microbiol.">
        <title>The Global Catalogue of Microorganisms (GCM) 10K type strain sequencing project: providing services to taxonomists for standard genome sequencing and annotation.</title>
        <authorList>
            <consortium name="The Broad Institute Genomics Platform"/>
            <consortium name="The Broad Institute Genome Sequencing Center for Infectious Disease"/>
            <person name="Wu L."/>
            <person name="Ma J."/>
        </authorList>
    </citation>
    <scope>NUCLEOTIDE SEQUENCE [LARGE SCALE GENOMIC DNA]</scope>
    <source>
        <strain evidence="4">CCUG 55590</strain>
    </source>
</reference>
<keyword evidence="3" id="KW-0808">Transferase</keyword>
<dbReference type="InterPro" id="IPR029044">
    <property type="entry name" value="Nucleotide-diphossugar_trans"/>
</dbReference>
<evidence type="ECO:0000313" key="4">
    <source>
        <dbReference type="Proteomes" id="UP001596439"/>
    </source>
</evidence>
<keyword evidence="1" id="KW-1133">Transmembrane helix</keyword>
<organism evidence="3 4">
    <name type="scientific">Exiguobacterium aestuarii</name>
    <dbReference type="NCBI Taxonomy" id="273527"/>
    <lineage>
        <taxon>Bacteria</taxon>
        <taxon>Bacillati</taxon>
        <taxon>Bacillota</taxon>
        <taxon>Bacilli</taxon>
        <taxon>Bacillales</taxon>
        <taxon>Bacillales Family XII. Incertae Sedis</taxon>
        <taxon>Exiguobacterium</taxon>
    </lineage>
</organism>
<gene>
    <name evidence="3" type="ORF">ACFQO8_10180</name>
</gene>
<name>A0ABW2PPS2_9BACL</name>
<dbReference type="EC" id="2.4.-.-" evidence="3"/>
<feature type="transmembrane region" description="Helical" evidence="1">
    <location>
        <begin position="271"/>
        <end position="291"/>
    </location>
</feature>
<dbReference type="InterPro" id="IPR001173">
    <property type="entry name" value="Glyco_trans_2-like"/>
</dbReference>
<evidence type="ECO:0000256" key="1">
    <source>
        <dbReference type="SAM" id="Phobius"/>
    </source>
</evidence>
<dbReference type="PANTHER" id="PTHR43646:SF3">
    <property type="entry name" value="SLR1566 PROTEIN"/>
    <property type="match status" value="1"/>
</dbReference>
<dbReference type="EMBL" id="JBHTCE010000001">
    <property type="protein sequence ID" value="MFC7390520.1"/>
    <property type="molecule type" value="Genomic_DNA"/>
</dbReference>
<dbReference type="CDD" id="cd00761">
    <property type="entry name" value="Glyco_tranf_GTA_type"/>
    <property type="match status" value="1"/>
</dbReference>
<dbReference type="PANTHER" id="PTHR43646">
    <property type="entry name" value="GLYCOSYLTRANSFERASE"/>
    <property type="match status" value="1"/>
</dbReference>
<keyword evidence="3" id="KW-0328">Glycosyltransferase</keyword>
<comment type="caution">
    <text evidence="3">The sequence shown here is derived from an EMBL/GenBank/DDBJ whole genome shotgun (WGS) entry which is preliminary data.</text>
</comment>
<accession>A0ABW2PPS2</accession>
<keyword evidence="1" id="KW-0472">Membrane</keyword>
<dbReference type="RefSeq" id="WP_214789652.1">
    <property type="nucleotide sequence ID" value="NZ_JANIEL010000006.1"/>
</dbReference>